<proteinExistence type="predicted"/>
<evidence type="ECO:0000259" key="1">
    <source>
        <dbReference type="PROSITE" id="PS51722"/>
    </source>
</evidence>
<dbReference type="InterPro" id="IPR000795">
    <property type="entry name" value="T_Tr_GTP-bd_dom"/>
</dbReference>
<sequence length="350" mass="39784">SANISLYYEKSLEGHEPFLINLVDTPGHLDFSGKVTRALRLIDGVVVVVDAVEEIITQSETVIKQALQEGVKPVLFINKVDRLIRELKLSDEDIKKKYIRIINSFNTLIERFAEASFKKKWKVSPSLGNVAFGSALHKWAFTLNILEKSQLKFQDIRDRYKKETYTKESYADLAIYLPIHKAILEMVIDHLPTPIKAQKYRISKIWDGDMDSDLGQAMINCDPKGPLIICLSKVQADKHGLIATGRIFSGNCSKKNEIFLLNENNFEKIQRIAIFMGQRREQVEKIPVGNIVAIEGLKKVKSGETIIDSNKIDGMVPFESVKYVTTPVVTISLEPEYLRDLDMMKKIIED</sequence>
<dbReference type="InterPro" id="IPR004161">
    <property type="entry name" value="EFTu-like_2"/>
</dbReference>
<dbReference type="GO" id="GO:0005829">
    <property type="term" value="C:cytosol"/>
    <property type="evidence" value="ECO:0007669"/>
    <property type="project" value="TreeGrafter"/>
</dbReference>
<dbReference type="PANTHER" id="PTHR42908:SF3">
    <property type="entry name" value="ELONGATION FACTOR-LIKE GTPASE 1"/>
    <property type="match status" value="1"/>
</dbReference>
<protein>
    <recommendedName>
        <fullName evidence="1">Tr-type G domain-containing protein</fullName>
    </recommendedName>
</protein>
<dbReference type="Pfam" id="PF03144">
    <property type="entry name" value="GTP_EFTU_D2"/>
    <property type="match status" value="1"/>
</dbReference>
<dbReference type="NCBIfam" id="TIGR00231">
    <property type="entry name" value="small_GTP"/>
    <property type="match status" value="1"/>
</dbReference>
<organism evidence="2">
    <name type="scientific">marine sediment metagenome</name>
    <dbReference type="NCBI Taxonomy" id="412755"/>
    <lineage>
        <taxon>unclassified sequences</taxon>
        <taxon>metagenomes</taxon>
        <taxon>ecological metagenomes</taxon>
    </lineage>
</organism>
<gene>
    <name evidence="2" type="ORF">LCGC14_3074090</name>
</gene>
<dbReference type="PROSITE" id="PS51722">
    <property type="entry name" value="G_TR_2"/>
    <property type="match status" value="1"/>
</dbReference>
<feature type="domain" description="Tr-type G" evidence="1">
    <location>
        <begin position="1"/>
        <end position="195"/>
    </location>
</feature>
<dbReference type="CDD" id="cd16268">
    <property type="entry name" value="EF2_II"/>
    <property type="match status" value="1"/>
</dbReference>
<dbReference type="AlphaFoldDB" id="A0A0F8YMW0"/>
<feature type="non-terminal residue" evidence="2">
    <location>
        <position position="350"/>
    </location>
</feature>
<dbReference type="Gene3D" id="2.40.30.10">
    <property type="entry name" value="Translation factors"/>
    <property type="match status" value="1"/>
</dbReference>
<dbReference type="EMBL" id="LAZR01065465">
    <property type="protein sequence ID" value="KKK55484.1"/>
    <property type="molecule type" value="Genomic_DNA"/>
</dbReference>
<dbReference type="GO" id="GO:0005525">
    <property type="term" value="F:GTP binding"/>
    <property type="evidence" value="ECO:0007669"/>
    <property type="project" value="InterPro"/>
</dbReference>
<dbReference type="GO" id="GO:0003746">
    <property type="term" value="F:translation elongation factor activity"/>
    <property type="evidence" value="ECO:0007669"/>
    <property type="project" value="TreeGrafter"/>
</dbReference>
<dbReference type="Pfam" id="PF00009">
    <property type="entry name" value="GTP_EFTU"/>
    <property type="match status" value="1"/>
</dbReference>
<evidence type="ECO:0000313" key="2">
    <source>
        <dbReference type="EMBL" id="KKK55484.1"/>
    </source>
</evidence>
<name>A0A0F8YMW0_9ZZZZ</name>
<dbReference type="GO" id="GO:0003924">
    <property type="term" value="F:GTPase activity"/>
    <property type="evidence" value="ECO:0007669"/>
    <property type="project" value="InterPro"/>
</dbReference>
<dbReference type="InterPro" id="IPR005225">
    <property type="entry name" value="Small_GTP-bd"/>
</dbReference>
<accession>A0A0F8YMW0</accession>
<dbReference type="SUPFAM" id="SSF50447">
    <property type="entry name" value="Translation proteins"/>
    <property type="match status" value="1"/>
</dbReference>
<dbReference type="PANTHER" id="PTHR42908">
    <property type="entry name" value="TRANSLATION ELONGATION FACTOR-RELATED"/>
    <property type="match status" value="1"/>
</dbReference>
<dbReference type="InterPro" id="IPR009000">
    <property type="entry name" value="Transl_B-barrel_sf"/>
</dbReference>
<feature type="non-terminal residue" evidence="2">
    <location>
        <position position="1"/>
    </location>
</feature>
<comment type="caution">
    <text evidence="2">The sequence shown here is derived from an EMBL/GenBank/DDBJ whole genome shotgun (WGS) entry which is preliminary data.</text>
</comment>
<dbReference type="InterPro" id="IPR027417">
    <property type="entry name" value="P-loop_NTPase"/>
</dbReference>
<dbReference type="Gene3D" id="3.40.50.300">
    <property type="entry name" value="P-loop containing nucleotide triphosphate hydrolases"/>
    <property type="match status" value="1"/>
</dbReference>
<dbReference type="GO" id="GO:1990904">
    <property type="term" value="C:ribonucleoprotein complex"/>
    <property type="evidence" value="ECO:0007669"/>
    <property type="project" value="TreeGrafter"/>
</dbReference>
<dbReference type="SUPFAM" id="SSF52540">
    <property type="entry name" value="P-loop containing nucleoside triphosphate hydrolases"/>
    <property type="match status" value="1"/>
</dbReference>
<reference evidence="2" key="1">
    <citation type="journal article" date="2015" name="Nature">
        <title>Complex archaea that bridge the gap between prokaryotes and eukaryotes.</title>
        <authorList>
            <person name="Spang A."/>
            <person name="Saw J.H."/>
            <person name="Jorgensen S.L."/>
            <person name="Zaremba-Niedzwiedzka K."/>
            <person name="Martijn J."/>
            <person name="Lind A.E."/>
            <person name="van Eijk R."/>
            <person name="Schleper C."/>
            <person name="Guy L."/>
            <person name="Ettema T.J."/>
        </authorList>
    </citation>
    <scope>NUCLEOTIDE SEQUENCE</scope>
</reference>